<evidence type="ECO:0000313" key="10">
    <source>
        <dbReference type="Proteomes" id="UP000293360"/>
    </source>
</evidence>
<evidence type="ECO:0000256" key="1">
    <source>
        <dbReference type="ARBA" id="ARBA00004123"/>
    </source>
</evidence>
<evidence type="ECO:0000256" key="7">
    <source>
        <dbReference type="SAM" id="MobiDB-lite"/>
    </source>
</evidence>
<dbReference type="AlphaFoldDB" id="A0A4Q4TJF4"/>
<keyword evidence="3" id="KW-0805">Transcription regulation</keyword>
<accession>A0A4Q4TJF4</accession>
<dbReference type="STRING" id="155417.A0A4Q4TJF4"/>
<reference evidence="9 10" key="1">
    <citation type="submission" date="2018-06" db="EMBL/GenBank/DDBJ databases">
        <title>Complete Genomes of Monosporascus.</title>
        <authorList>
            <person name="Robinson A.J."/>
            <person name="Natvig D.O."/>
        </authorList>
    </citation>
    <scope>NUCLEOTIDE SEQUENCE [LARGE SCALE GENOMIC DNA]</scope>
    <source>
        <strain evidence="9 10">CBS 110550</strain>
    </source>
</reference>
<sequence>MNQNYQPPISHHPQVLAPELPGPPAHLSGYQTHQLPPMVPQMSYHYQNPATNIHRPVPPPRTMSGSRDHAGEFNPPENAADPSKPAAADKKRQIPPKEVSGTDATRKYQLKVVQQPLRARMCGFGDKDRRPITPPPCISEVDHQHYILHVDLWSQEGDKELNLVKQSQAQGSISATSTTSFRELMDSHNSGYGYPAIVPSNREPAYGSPGQSGYPPHIGGYQPDAYGQGYGSYAQGPGYPQQVSMQQPHHYNYPQGGFRNDMHPSVDPLGSRRGSYSHDMSAALNGGRGPGLTTSQTNGMFTRNLIGSLACSAARLTDPSEKIGIWFVLQDMSVRSEGWFRFSFVNLRATHAGNSQGSDAGSLVKGKAKVLAQVFSEPFQVYSAKKFPGVCESTALSKCFAAQGVKIPIRKEGQEEKGKGDGKGKDDSDNDD</sequence>
<dbReference type="EMBL" id="QJNU01000119">
    <property type="protein sequence ID" value="RYP06708.1"/>
    <property type="molecule type" value="Genomic_DNA"/>
</dbReference>
<comment type="subcellular location">
    <subcellularLocation>
        <location evidence="1">Nucleus</location>
    </subcellularLocation>
</comment>
<dbReference type="GO" id="GO:0030435">
    <property type="term" value="P:sporulation resulting in formation of a cellular spore"/>
    <property type="evidence" value="ECO:0007669"/>
    <property type="project" value="UniProtKB-KW"/>
</dbReference>
<keyword evidence="5" id="KW-0539">Nucleus</keyword>
<dbReference type="OrthoDB" id="1746739at2759"/>
<keyword evidence="4" id="KW-0804">Transcription</keyword>
<feature type="region of interest" description="Disordered" evidence="7">
    <location>
        <begin position="49"/>
        <end position="105"/>
    </location>
</feature>
<dbReference type="InterPro" id="IPR038491">
    <property type="entry name" value="Velvet_dom_sf"/>
</dbReference>
<gene>
    <name evidence="9" type="ORF">DL764_003010</name>
</gene>
<feature type="domain" description="Velvet" evidence="8">
    <location>
        <begin position="103"/>
        <end position="410"/>
    </location>
</feature>
<name>A0A4Q4TJF4_9PEZI</name>
<dbReference type="Gene3D" id="2.60.40.3960">
    <property type="entry name" value="Velvet domain"/>
    <property type="match status" value="2"/>
</dbReference>
<feature type="region of interest" description="Disordered" evidence="7">
    <location>
        <begin position="410"/>
        <end position="432"/>
    </location>
</feature>
<dbReference type="InterPro" id="IPR037525">
    <property type="entry name" value="Velvet_dom"/>
</dbReference>
<keyword evidence="2" id="KW-0749">Sporulation</keyword>
<evidence type="ECO:0000259" key="8">
    <source>
        <dbReference type="PROSITE" id="PS51821"/>
    </source>
</evidence>
<protein>
    <recommendedName>
        <fullName evidence="8">Velvet domain-containing protein</fullName>
    </recommendedName>
</protein>
<proteinExistence type="inferred from homology"/>
<organism evidence="9 10">
    <name type="scientific">Monosporascus ibericus</name>
    <dbReference type="NCBI Taxonomy" id="155417"/>
    <lineage>
        <taxon>Eukaryota</taxon>
        <taxon>Fungi</taxon>
        <taxon>Dikarya</taxon>
        <taxon>Ascomycota</taxon>
        <taxon>Pezizomycotina</taxon>
        <taxon>Sordariomycetes</taxon>
        <taxon>Xylariomycetidae</taxon>
        <taxon>Xylariales</taxon>
        <taxon>Xylariales incertae sedis</taxon>
        <taxon>Monosporascus</taxon>
    </lineage>
</organism>
<comment type="similarity">
    <text evidence="6">Belongs to the velvet family. VelB subfamily.</text>
</comment>
<dbReference type="GO" id="GO:0005634">
    <property type="term" value="C:nucleus"/>
    <property type="evidence" value="ECO:0007669"/>
    <property type="project" value="UniProtKB-SubCell"/>
</dbReference>
<feature type="region of interest" description="Disordered" evidence="7">
    <location>
        <begin position="1"/>
        <end position="36"/>
    </location>
</feature>
<dbReference type="PROSITE" id="PS51821">
    <property type="entry name" value="VELVET"/>
    <property type="match status" value="1"/>
</dbReference>
<evidence type="ECO:0000256" key="3">
    <source>
        <dbReference type="ARBA" id="ARBA00023015"/>
    </source>
</evidence>
<keyword evidence="10" id="KW-1185">Reference proteome</keyword>
<evidence type="ECO:0000256" key="4">
    <source>
        <dbReference type="ARBA" id="ARBA00023163"/>
    </source>
</evidence>
<dbReference type="InterPro" id="IPR021740">
    <property type="entry name" value="Velvet"/>
</dbReference>
<dbReference type="PANTHER" id="PTHR33572">
    <property type="entry name" value="SPORE DEVELOPMENT REGULATOR VOSA"/>
    <property type="match status" value="1"/>
</dbReference>
<comment type="caution">
    <text evidence="9">The sequence shown here is derived from an EMBL/GenBank/DDBJ whole genome shotgun (WGS) entry which is preliminary data.</text>
</comment>
<dbReference type="Proteomes" id="UP000293360">
    <property type="component" value="Unassembled WGS sequence"/>
</dbReference>
<evidence type="ECO:0000256" key="5">
    <source>
        <dbReference type="ARBA" id="ARBA00023242"/>
    </source>
</evidence>
<dbReference type="PANTHER" id="PTHR33572:SF3">
    <property type="entry name" value="VELVET COMPLEX SUBUNIT B"/>
    <property type="match status" value="1"/>
</dbReference>
<dbReference type="Pfam" id="PF11754">
    <property type="entry name" value="Velvet"/>
    <property type="match status" value="1"/>
</dbReference>
<evidence type="ECO:0000256" key="6">
    <source>
        <dbReference type="ARBA" id="ARBA00038045"/>
    </source>
</evidence>
<evidence type="ECO:0000256" key="2">
    <source>
        <dbReference type="ARBA" id="ARBA00022969"/>
    </source>
</evidence>
<evidence type="ECO:0000313" key="9">
    <source>
        <dbReference type="EMBL" id="RYP06708.1"/>
    </source>
</evidence>